<dbReference type="AlphaFoldDB" id="A0AA38BSG9"/>
<dbReference type="InterPro" id="IPR043128">
    <property type="entry name" value="Rev_trsase/Diguanyl_cyclase"/>
</dbReference>
<dbReference type="InterPro" id="IPR000477">
    <property type="entry name" value="RT_dom"/>
</dbReference>
<name>A0AA38BSG9_TAXCH</name>
<dbReference type="InterPro" id="IPR053134">
    <property type="entry name" value="RNA-dir_DNA_polymerase"/>
</dbReference>
<dbReference type="Gene3D" id="3.30.70.270">
    <property type="match status" value="1"/>
</dbReference>
<dbReference type="Proteomes" id="UP000824469">
    <property type="component" value="Unassembled WGS sequence"/>
</dbReference>
<feature type="non-terminal residue" evidence="2">
    <location>
        <position position="52"/>
    </location>
</feature>
<dbReference type="OMA" id="IVRCTFF"/>
<dbReference type="Pfam" id="PF00078">
    <property type="entry name" value="RVT_1"/>
    <property type="match status" value="1"/>
</dbReference>
<feature type="non-terminal residue" evidence="2">
    <location>
        <position position="1"/>
    </location>
</feature>
<dbReference type="EMBL" id="JAHRHJ020003813">
    <property type="protein sequence ID" value="KAH9289295.1"/>
    <property type="molecule type" value="Genomic_DNA"/>
</dbReference>
<dbReference type="SUPFAM" id="SSF56672">
    <property type="entry name" value="DNA/RNA polymerases"/>
    <property type="match status" value="1"/>
</dbReference>
<dbReference type="InterPro" id="IPR043502">
    <property type="entry name" value="DNA/RNA_pol_sf"/>
</dbReference>
<feature type="domain" description="Reverse transcriptase" evidence="1">
    <location>
        <begin position="2"/>
        <end position="50"/>
    </location>
</feature>
<reference evidence="2 3" key="1">
    <citation type="journal article" date="2021" name="Nat. Plants">
        <title>The Taxus genome provides insights into paclitaxel biosynthesis.</title>
        <authorList>
            <person name="Xiong X."/>
            <person name="Gou J."/>
            <person name="Liao Q."/>
            <person name="Li Y."/>
            <person name="Zhou Q."/>
            <person name="Bi G."/>
            <person name="Li C."/>
            <person name="Du R."/>
            <person name="Wang X."/>
            <person name="Sun T."/>
            <person name="Guo L."/>
            <person name="Liang H."/>
            <person name="Lu P."/>
            <person name="Wu Y."/>
            <person name="Zhang Z."/>
            <person name="Ro D.K."/>
            <person name="Shang Y."/>
            <person name="Huang S."/>
            <person name="Yan J."/>
        </authorList>
    </citation>
    <scope>NUCLEOTIDE SEQUENCE [LARGE SCALE GENOMIC DNA]</scope>
    <source>
        <strain evidence="2">Ta-2019</strain>
    </source>
</reference>
<comment type="caution">
    <text evidence="2">The sequence shown here is derived from an EMBL/GenBank/DDBJ whole genome shotgun (WGS) entry which is preliminary data.</text>
</comment>
<protein>
    <recommendedName>
        <fullName evidence="1">Reverse transcriptase domain-containing protein</fullName>
    </recommendedName>
</protein>
<dbReference type="PANTHER" id="PTHR24559:SF444">
    <property type="entry name" value="REVERSE TRANSCRIPTASE DOMAIN-CONTAINING PROTEIN"/>
    <property type="match status" value="1"/>
</dbReference>
<gene>
    <name evidence="2" type="ORF">KI387_033412</name>
</gene>
<proteinExistence type="predicted"/>
<organism evidence="2 3">
    <name type="scientific">Taxus chinensis</name>
    <name type="common">Chinese yew</name>
    <name type="synonym">Taxus wallichiana var. chinensis</name>
    <dbReference type="NCBI Taxonomy" id="29808"/>
    <lineage>
        <taxon>Eukaryota</taxon>
        <taxon>Viridiplantae</taxon>
        <taxon>Streptophyta</taxon>
        <taxon>Embryophyta</taxon>
        <taxon>Tracheophyta</taxon>
        <taxon>Spermatophyta</taxon>
        <taxon>Pinopsida</taxon>
        <taxon>Pinidae</taxon>
        <taxon>Conifers II</taxon>
        <taxon>Cupressales</taxon>
        <taxon>Taxaceae</taxon>
        <taxon>Taxus</taxon>
    </lineage>
</organism>
<keyword evidence="3" id="KW-1185">Reference proteome</keyword>
<sequence>KMPFGLSNAGATFQRAIDTAFKDLINNMVLIYLDDIIVFSKNAADHLFHLRQ</sequence>
<evidence type="ECO:0000313" key="2">
    <source>
        <dbReference type="EMBL" id="KAH9289295.1"/>
    </source>
</evidence>
<evidence type="ECO:0000313" key="3">
    <source>
        <dbReference type="Proteomes" id="UP000824469"/>
    </source>
</evidence>
<dbReference type="PANTHER" id="PTHR24559">
    <property type="entry name" value="TRANSPOSON TY3-I GAG-POL POLYPROTEIN"/>
    <property type="match status" value="1"/>
</dbReference>
<evidence type="ECO:0000259" key="1">
    <source>
        <dbReference type="Pfam" id="PF00078"/>
    </source>
</evidence>
<accession>A0AA38BSG9</accession>